<name>A0A1R2AUU1_9CILI</name>
<gene>
    <name evidence="1" type="ORF">SteCoe_34312</name>
</gene>
<dbReference type="SUPFAM" id="SSF56112">
    <property type="entry name" value="Protein kinase-like (PK-like)"/>
    <property type="match status" value="1"/>
</dbReference>
<dbReference type="Proteomes" id="UP000187209">
    <property type="component" value="Unassembled WGS sequence"/>
</dbReference>
<comment type="caution">
    <text evidence="1">The sequence shown here is derived from an EMBL/GenBank/DDBJ whole genome shotgun (WGS) entry which is preliminary data.</text>
</comment>
<dbReference type="AlphaFoldDB" id="A0A1R2AUU1"/>
<proteinExistence type="predicted"/>
<accession>A0A1R2AUU1</accession>
<evidence type="ECO:0008006" key="3">
    <source>
        <dbReference type="Google" id="ProtNLM"/>
    </source>
</evidence>
<dbReference type="EMBL" id="MPUH01001355">
    <property type="protein sequence ID" value="OMJ68286.1"/>
    <property type="molecule type" value="Genomic_DNA"/>
</dbReference>
<sequence>MQNYGFERIPSDIDILTDQIYLDISNLVSPSISFYQKLENLSNIYMIQENNLQNYSLIFIEKILPVLEFTKVSILHRLFCKDNRLSFHEAVLERLKELVINQNSHDQVLESVISEIKKCCGIDMNGLLNNFEFCIGENRSFYIDKHELESALEKNLPNYCTQLKINDIEIEIMGIIRKDDLPSTAEKEFFLNREFPKFHGYLSKTYSNEIYTIIFIDKPDSTLKENILLFNKLSKPMKNINKRSHECLTFNILKKLVQDLLFIKNNLGQKLLFIAPNNIFIYKGQTENDSPTIFYYPSFAKNSQNEGQAYVINFDVSSKRYLAPEYVNFQDYVKKITVTYNERNFDSALIWSLGAIILSMLTDNNIDKWNNLNFVNTKNNVINSNVTNPIIKEIVTESTNLDFRLRPSLEEIYQKLFG</sequence>
<protein>
    <recommendedName>
        <fullName evidence="3">Protein kinase domain-containing protein</fullName>
    </recommendedName>
</protein>
<organism evidence="1 2">
    <name type="scientific">Stentor coeruleus</name>
    <dbReference type="NCBI Taxonomy" id="5963"/>
    <lineage>
        <taxon>Eukaryota</taxon>
        <taxon>Sar</taxon>
        <taxon>Alveolata</taxon>
        <taxon>Ciliophora</taxon>
        <taxon>Postciliodesmatophora</taxon>
        <taxon>Heterotrichea</taxon>
        <taxon>Heterotrichida</taxon>
        <taxon>Stentoridae</taxon>
        <taxon>Stentor</taxon>
    </lineage>
</organism>
<reference evidence="1 2" key="1">
    <citation type="submission" date="2016-11" db="EMBL/GenBank/DDBJ databases">
        <title>The macronuclear genome of Stentor coeruleus: a giant cell with tiny introns.</title>
        <authorList>
            <person name="Slabodnick M."/>
            <person name="Ruby J.G."/>
            <person name="Reiff S.B."/>
            <person name="Swart E.C."/>
            <person name="Gosai S."/>
            <person name="Prabakaran S."/>
            <person name="Witkowska E."/>
            <person name="Larue G.E."/>
            <person name="Fisher S."/>
            <person name="Freeman R.M."/>
            <person name="Gunawardena J."/>
            <person name="Chu W."/>
            <person name="Stover N.A."/>
            <person name="Gregory B.D."/>
            <person name="Nowacki M."/>
            <person name="Derisi J."/>
            <person name="Roy S.W."/>
            <person name="Marshall W.F."/>
            <person name="Sood P."/>
        </authorList>
    </citation>
    <scope>NUCLEOTIDE SEQUENCE [LARGE SCALE GENOMIC DNA]</scope>
    <source>
        <strain evidence="1">WM001</strain>
    </source>
</reference>
<dbReference type="Gene3D" id="1.10.510.10">
    <property type="entry name" value="Transferase(Phosphotransferase) domain 1"/>
    <property type="match status" value="1"/>
</dbReference>
<keyword evidence="2" id="KW-1185">Reference proteome</keyword>
<evidence type="ECO:0000313" key="2">
    <source>
        <dbReference type="Proteomes" id="UP000187209"/>
    </source>
</evidence>
<evidence type="ECO:0000313" key="1">
    <source>
        <dbReference type="EMBL" id="OMJ68286.1"/>
    </source>
</evidence>
<dbReference type="InterPro" id="IPR011009">
    <property type="entry name" value="Kinase-like_dom_sf"/>
</dbReference>